<dbReference type="InterPro" id="IPR042213">
    <property type="entry name" value="NBD_C_sf"/>
</dbReference>
<organism evidence="9 10">
    <name type="scientific">Belliella marina</name>
    <dbReference type="NCBI Taxonomy" id="1644146"/>
    <lineage>
        <taxon>Bacteria</taxon>
        <taxon>Pseudomonadati</taxon>
        <taxon>Bacteroidota</taxon>
        <taxon>Cytophagia</taxon>
        <taxon>Cytophagales</taxon>
        <taxon>Cyclobacteriaceae</taxon>
        <taxon>Belliella</taxon>
    </lineage>
</organism>
<dbReference type="RefSeq" id="WP_376887616.1">
    <property type="nucleotide sequence ID" value="NZ_JBHUHR010000045.1"/>
</dbReference>
<evidence type="ECO:0000256" key="4">
    <source>
        <dbReference type="ARBA" id="ARBA00022777"/>
    </source>
</evidence>
<comment type="caution">
    <text evidence="9">The sequence shown here is derived from an EMBL/GenBank/DDBJ whole genome shotgun (WGS) entry which is preliminary data.</text>
</comment>
<accession>A0ABW4VRZ7</accession>
<keyword evidence="3" id="KW-0547">Nucleotide-binding</keyword>
<evidence type="ECO:0000313" key="9">
    <source>
        <dbReference type="EMBL" id="MFD2036526.1"/>
    </source>
</evidence>
<sequence length="463" mass="49597">MGAEANKLLLAFYGDDFTGSTDALEFLANAGIRSVLFISPPSQETLNQYPDIEAFGVAGLSRSLGPEEMEQELGTAFSALKASGASHIHYKVCSTFDSSPTIGSIGKAIEIAKGIFEPDFISLLVAAPALGRYCAFGNLFARMGIGSEGLIYRLDRHPSMSKHPTTPADEGDLRIHLSKQTNLKIGLVDLLQIEQGKIGEQLSTEQNSGSEIILFDAVNQNHITEIGRFLAEKGKSQQHFSVGSSGIEMALASAWGSKQQNWLIPGDAGPMLVLSGSCSPVTAGQIRMALQNDFGEIAIDTTEIARQRDSFSKDDNLEKAIEILNAGKSLVIHTAIGYDDPRVSETKKILLNQGLSEVEISRLTAKRYGSMMGLLARKILSNVKVKRILVAGGDTSSWIARVLGIQAVEMIAPLTPGAPLCKVNAPDSPAHGIEINFKGGQVGTEDYFIKVQKGNMAGDINSM</sequence>
<evidence type="ECO:0000256" key="2">
    <source>
        <dbReference type="ARBA" id="ARBA00022679"/>
    </source>
</evidence>
<keyword evidence="5" id="KW-0067">ATP-binding</keyword>
<dbReference type="Gene3D" id="3.40.980.20">
    <property type="entry name" value="Four-carbon acid sugar kinase, nucleotide binding domain"/>
    <property type="match status" value="1"/>
</dbReference>
<keyword evidence="6" id="KW-0119">Carbohydrate metabolism</keyword>
<dbReference type="InterPro" id="IPR037051">
    <property type="entry name" value="4-carb_acid_sugar_kinase_N_sf"/>
</dbReference>
<feature type="domain" description="Four-carbon acid sugar kinase N-terminal" evidence="7">
    <location>
        <begin position="10"/>
        <end position="251"/>
    </location>
</feature>
<proteinExistence type="inferred from homology"/>
<evidence type="ECO:0000256" key="5">
    <source>
        <dbReference type="ARBA" id="ARBA00022840"/>
    </source>
</evidence>
<dbReference type="SUPFAM" id="SSF142764">
    <property type="entry name" value="YgbK-like"/>
    <property type="match status" value="1"/>
</dbReference>
<keyword evidence="2 9" id="KW-0808">Transferase</keyword>
<evidence type="ECO:0000259" key="7">
    <source>
        <dbReference type="Pfam" id="PF07005"/>
    </source>
</evidence>
<dbReference type="EC" id="2.7.1.-" evidence="9"/>
<evidence type="ECO:0000313" key="10">
    <source>
        <dbReference type="Proteomes" id="UP001597361"/>
    </source>
</evidence>
<keyword evidence="4 9" id="KW-0418">Kinase</keyword>
<evidence type="ECO:0000259" key="8">
    <source>
        <dbReference type="Pfam" id="PF17042"/>
    </source>
</evidence>
<evidence type="ECO:0000256" key="1">
    <source>
        <dbReference type="ARBA" id="ARBA00005715"/>
    </source>
</evidence>
<dbReference type="GO" id="GO:0016301">
    <property type="term" value="F:kinase activity"/>
    <property type="evidence" value="ECO:0007669"/>
    <property type="project" value="UniProtKB-KW"/>
</dbReference>
<comment type="similarity">
    <text evidence="1">Belongs to the four-carbon acid sugar kinase family.</text>
</comment>
<dbReference type="Proteomes" id="UP001597361">
    <property type="component" value="Unassembled WGS sequence"/>
</dbReference>
<name>A0ABW4VRZ7_9BACT</name>
<dbReference type="InterPro" id="IPR010737">
    <property type="entry name" value="4-carb_acid_sugar_kinase_N"/>
</dbReference>
<dbReference type="Pfam" id="PF07005">
    <property type="entry name" value="SBD_N"/>
    <property type="match status" value="1"/>
</dbReference>
<dbReference type="EMBL" id="JBHUHR010000045">
    <property type="protein sequence ID" value="MFD2036526.1"/>
    <property type="molecule type" value="Genomic_DNA"/>
</dbReference>
<reference evidence="10" key="1">
    <citation type="journal article" date="2019" name="Int. J. Syst. Evol. Microbiol.">
        <title>The Global Catalogue of Microorganisms (GCM) 10K type strain sequencing project: providing services to taxonomists for standard genome sequencing and annotation.</title>
        <authorList>
            <consortium name="The Broad Institute Genomics Platform"/>
            <consortium name="The Broad Institute Genome Sequencing Center for Infectious Disease"/>
            <person name="Wu L."/>
            <person name="Ma J."/>
        </authorList>
    </citation>
    <scope>NUCLEOTIDE SEQUENCE [LARGE SCALE GENOMIC DNA]</scope>
    <source>
        <strain evidence="10">CGMCC 1.15180</strain>
    </source>
</reference>
<feature type="domain" description="Four-carbon acid sugar kinase nucleotide binding" evidence="8">
    <location>
        <begin position="272"/>
        <end position="448"/>
    </location>
</feature>
<dbReference type="Gene3D" id="3.40.50.10840">
    <property type="entry name" value="Putative sugar-binding, N-terminal domain"/>
    <property type="match status" value="1"/>
</dbReference>
<evidence type="ECO:0000256" key="6">
    <source>
        <dbReference type="ARBA" id="ARBA00023277"/>
    </source>
</evidence>
<dbReference type="InterPro" id="IPR031475">
    <property type="entry name" value="NBD_C"/>
</dbReference>
<protein>
    <submittedName>
        <fullName evidence="9">Four-carbon acid sugar kinase family protein</fullName>
        <ecNumber evidence="9">2.7.1.-</ecNumber>
    </submittedName>
</protein>
<evidence type="ECO:0000256" key="3">
    <source>
        <dbReference type="ARBA" id="ARBA00022741"/>
    </source>
</evidence>
<keyword evidence="10" id="KW-1185">Reference proteome</keyword>
<gene>
    <name evidence="9" type="ORF">ACFSKL_17095</name>
</gene>
<dbReference type="Pfam" id="PF17042">
    <property type="entry name" value="NBD_C"/>
    <property type="match status" value="1"/>
</dbReference>